<feature type="region of interest" description="Disordered" evidence="1">
    <location>
        <begin position="1"/>
        <end position="63"/>
    </location>
</feature>
<evidence type="ECO:0000313" key="3">
    <source>
        <dbReference type="Proteomes" id="UP000050411"/>
    </source>
</evidence>
<accession>A0A0P9NK77</accession>
<dbReference type="Proteomes" id="UP000050411">
    <property type="component" value="Unassembled WGS sequence"/>
</dbReference>
<gene>
    <name evidence="2" type="ORF">ALO92_101590</name>
</gene>
<protein>
    <submittedName>
        <fullName evidence="2">Uncharacterized protein</fullName>
    </submittedName>
</protein>
<dbReference type="EMBL" id="LJQB01000054">
    <property type="protein sequence ID" value="KPW84764.1"/>
    <property type="molecule type" value="Genomic_DNA"/>
</dbReference>
<evidence type="ECO:0000256" key="1">
    <source>
        <dbReference type="SAM" id="MobiDB-lite"/>
    </source>
</evidence>
<proteinExistence type="predicted"/>
<name>A0A0P9NK77_9PSED</name>
<sequence length="63" mass="6999">MKAQAFDGNPGLRFDSAQPMSKQSGGRVCNKDGQGCRSRTTQRRAAQGFRSPKKASRWQPVWS</sequence>
<dbReference type="AlphaFoldDB" id="A0A0P9NK77"/>
<dbReference type="PATRIC" id="fig|200452.3.peg.2280"/>
<organism evidence="2 3">
    <name type="scientific">Pseudomonas congelans</name>
    <dbReference type="NCBI Taxonomy" id="200452"/>
    <lineage>
        <taxon>Bacteria</taxon>
        <taxon>Pseudomonadati</taxon>
        <taxon>Pseudomonadota</taxon>
        <taxon>Gammaproteobacteria</taxon>
        <taxon>Pseudomonadales</taxon>
        <taxon>Pseudomonadaceae</taxon>
        <taxon>Pseudomonas</taxon>
    </lineage>
</organism>
<evidence type="ECO:0000313" key="2">
    <source>
        <dbReference type="EMBL" id="KPW84764.1"/>
    </source>
</evidence>
<comment type="caution">
    <text evidence="2">The sequence shown here is derived from an EMBL/GenBank/DDBJ whole genome shotgun (WGS) entry which is preliminary data.</text>
</comment>
<reference evidence="2 3" key="1">
    <citation type="submission" date="2015-09" db="EMBL/GenBank/DDBJ databases">
        <title>Genome announcement of multiple Pseudomonas syringae strains.</title>
        <authorList>
            <person name="Thakur S."/>
            <person name="Wang P.W."/>
            <person name="Gong Y."/>
            <person name="Weir B.S."/>
            <person name="Guttman D.S."/>
        </authorList>
    </citation>
    <scope>NUCLEOTIDE SEQUENCE [LARGE SCALE GENOMIC DNA]</scope>
    <source>
        <strain evidence="2 3">ICMP19117</strain>
    </source>
</reference>